<protein>
    <submittedName>
        <fullName evidence="1">Uncharacterized protein</fullName>
    </submittedName>
</protein>
<reference evidence="1" key="1">
    <citation type="submission" date="2020-07" db="EMBL/GenBank/DDBJ databases">
        <authorList>
            <person name="Lin J."/>
        </authorList>
    </citation>
    <scope>NUCLEOTIDE SEQUENCE</scope>
</reference>
<proteinExistence type="predicted"/>
<organism evidence="1">
    <name type="scientific">Ananas comosus var. bracteatus</name>
    <name type="common">red pineapple</name>
    <dbReference type="NCBI Taxonomy" id="296719"/>
    <lineage>
        <taxon>Eukaryota</taxon>
        <taxon>Viridiplantae</taxon>
        <taxon>Streptophyta</taxon>
        <taxon>Embryophyta</taxon>
        <taxon>Tracheophyta</taxon>
        <taxon>Spermatophyta</taxon>
        <taxon>Magnoliopsida</taxon>
        <taxon>Liliopsida</taxon>
        <taxon>Poales</taxon>
        <taxon>Bromeliaceae</taxon>
        <taxon>Bromelioideae</taxon>
        <taxon>Ananas</taxon>
    </lineage>
</organism>
<gene>
    <name evidence="1" type="ORF">CB5_LOCUS8960</name>
</gene>
<sequence>MGLRLYLQALQVRSPLCWLMARPLYLSSIAREMTTINVSYIRLLSEVYEQLHLDVPQIVVDVDDEGKFVGRVDLQILRSETVIQTVHCTSSQFPTSVGAQQDVARLALNRIKDECDLQIKDANYDDSVLYKTLYDHKCTDYTVVTTQLSTQLSNLSREYDFLKECFVSTVEQKNVYVNDQIQLRRAVGECYDIVNRITALTPPPVPETNPSKAMSNQLP</sequence>
<accession>A0A6V7P4I0</accession>
<name>A0A6V7P4I0_ANACO</name>
<evidence type="ECO:0000313" key="1">
    <source>
        <dbReference type="EMBL" id="CAD1825749.1"/>
    </source>
</evidence>
<dbReference type="AlphaFoldDB" id="A0A6V7P4I0"/>
<dbReference type="EMBL" id="LR862145">
    <property type="protein sequence ID" value="CAD1825749.1"/>
    <property type="molecule type" value="Genomic_DNA"/>
</dbReference>